<evidence type="ECO:0000256" key="2">
    <source>
        <dbReference type="SAM" id="MobiDB-lite"/>
    </source>
</evidence>
<dbReference type="InterPro" id="IPR013083">
    <property type="entry name" value="Znf_RING/FYVE/PHD"/>
</dbReference>
<evidence type="ECO:0000313" key="5">
    <source>
        <dbReference type="Proteomes" id="UP000286045"/>
    </source>
</evidence>
<organism evidence="4 5">
    <name type="scientific">Xylaria grammica</name>
    <dbReference type="NCBI Taxonomy" id="363999"/>
    <lineage>
        <taxon>Eukaryota</taxon>
        <taxon>Fungi</taxon>
        <taxon>Dikarya</taxon>
        <taxon>Ascomycota</taxon>
        <taxon>Pezizomycotina</taxon>
        <taxon>Sordariomycetes</taxon>
        <taxon>Xylariomycetidae</taxon>
        <taxon>Xylariales</taxon>
        <taxon>Xylariaceae</taxon>
        <taxon>Xylaria</taxon>
    </lineage>
</organism>
<gene>
    <name evidence="4" type="ORF">EKO27_g4241</name>
</gene>
<dbReference type="SUPFAM" id="SSF57850">
    <property type="entry name" value="RING/U-box"/>
    <property type="match status" value="1"/>
</dbReference>
<keyword evidence="5" id="KW-1185">Reference proteome</keyword>
<protein>
    <recommendedName>
        <fullName evidence="3">RING-type domain-containing protein</fullName>
    </recommendedName>
</protein>
<evidence type="ECO:0000256" key="1">
    <source>
        <dbReference type="PROSITE-ProRule" id="PRU00175"/>
    </source>
</evidence>
<keyword evidence="1" id="KW-0862">Zinc</keyword>
<evidence type="ECO:0000313" key="4">
    <source>
        <dbReference type="EMBL" id="RWA10867.1"/>
    </source>
</evidence>
<reference evidence="4 5" key="1">
    <citation type="submission" date="2018-12" db="EMBL/GenBank/DDBJ databases">
        <title>Draft genome sequence of Xylaria grammica IHI A82.</title>
        <authorList>
            <person name="Buettner E."/>
            <person name="Kellner H."/>
        </authorList>
    </citation>
    <scope>NUCLEOTIDE SEQUENCE [LARGE SCALE GENOMIC DNA]</scope>
    <source>
        <strain evidence="4 5">IHI A82</strain>
    </source>
</reference>
<feature type="region of interest" description="Disordered" evidence="2">
    <location>
        <begin position="167"/>
        <end position="196"/>
    </location>
</feature>
<evidence type="ECO:0000259" key="3">
    <source>
        <dbReference type="PROSITE" id="PS50089"/>
    </source>
</evidence>
<dbReference type="Gene3D" id="3.30.40.10">
    <property type="entry name" value="Zinc/RING finger domain, C3HC4 (zinc finger)"/>
    <property type="match status" value="1"/>
</dbReference>
<name>A0A439D8Y1_9PEZI</name>
<dbReference type="GO" id="GO:0008270">
    <property type="term" value="F:zinc ion binding"/>
    <property type="evidence" value="ECO:0007669"/>
    <property type="project" value="UniProtKB-KW"/>
</dbReference>
<sequence>MSGNIQDNYSPNWVPYFTPEGNLLPGVGLSVECGICNTKLAITNQVDHHHESFTMLPCGHVFGHECVTKWLTHKPNCPMCRKSFEHRICHHYADPQEIQGGADFNICRDLPPTMAVGEQLPGFCNKCYRNPPVNPIRAKYFRRRVVWPVRPSPSEFTRLNFETGRAEIRPALEDEGEEEGEDEGGDEDEDEDEPWPPTQARLTCYLIRSPGRCALPDSYSPHYRCVRDDYNSPSRQPHLVRDDLVGSDRYYYTSACTRGARPRNPWDFPAIRLCTSRASQMSVLTPLGKSDVVDFGDGGFFRMDMVGTGTLLAI</sequence>
<proteinExistence type="predicted"/>
<dbReference type="Proteomes" id="UP000286045">
    <property type="component" value="Unassembled WGS sequence"/>
</dbReference>
<dbReference type="AlphaFoldDB" id="A0A439D8Y1"/>
<dbReference type="InterPro" id="IPR001841">
    <property type="entry name" value="Znf_RING"/>
</dbReference>
<feature type="domain" description="RING-type" evidence="3">
    <location>
        <begin position="33"/>
        <end position="81"/>
    </location>
</feature>
<feature type="compositionally biased region" description="Acidic residues" evidence="2">
    <location>
        <begin position="173"/>
        <end position="194"/>
    </location>
</feature>
<comment type="caution">
    <text evidence="4">The sequence shown here is derived from an EMBL/GenBank/DDBJ whole genome shotgun (WGS) entry which is preliminary data.</text>
</comment>
<dbReference type="PROSITE" id="PS50089">
    <property type="entry name" value="ZF_RING_2"/>
    <property type="match status" value="1"/>
</dbReference>
<accession>A0A439D8Y1</accession>
<dbReference type="STRING" id="363999.A0A439D8Y1"/>
<dbReference type="EMBL" id="RYZI01000098">
    <property type="protein sequence ID" value="RWA10867.1"/>
    <property type="molecule type" value="Genomic_DNA"/>
</dbReference>
<dbReference type="Pfam" id="PF13639">
    <property type="entry name" value="zf-RING_2"/>
    <property type="match status" value="1"/>
</dbReference>
<keyword evidence="1" id="KW-0863">Zinc-finger</keyword>
<keyword evidence="1" id="KW-0479">Metal-binding</keyword>